<dbReference type="AlphaFoldDB" id="A0A2T2WN98"/>
<keyword evidence="2 5" id="KW-0436">Ligase</keyword>
<comment type="caution">
    <text evidence="5">The sequence shown here is derived from an EMBL/GenBank/DDBJ whole genome shotgun (WGS) entry which is preliminary data.</text>
</comment>
<dbReference type="PANTHER" id="PTHR43201:SF32">
    <property type="entry name" value="2-SUCCINYLBENZOATE--COA LIGASE, CHLOROPLASTIC_PEROXISOMAL"/>
    <property type="match status" value="1"/>
</dbReference>
<dbReference type="Pfam" id="PF00501">
    <property type="entry name" value="AMP-binding"/>
    <property type="match status" value="1"/>
</dbReference>
<evidence type="ECO:0000256" key="2">
    <source>
        <dbReference type="ARBA" id="ARBA00022598"/>
    </source>
</evidence>
<feature type="domain" description="AMP-dependent synthetase/ligase" evidence="3">
    <location>
        <begin position="31"/>
        <end position="247"/>
    </location>
</feature>
<dbReference type="GO" id="GO:0031956">
    <property type="term" value="F:medium-chain fatty acid-CoA ligase activity"/>
    <property type="evidence" value="ECO:0007669"/>
    <property type="project" value="TreeGrafter"/>
</dbReference>
<dbReference type="GO" id="GO:0006631">
    <property type="term" value="P:fatty acid metabolic process"/>
    <property type="evidence" value="ECO:0007669"/>
    <property type="project" value="TreeGrafter"/>
</dbReference>
<evidence type="ECO:0000256" key="1">
    <source>
        <dbReference type="ARBA" id="ARBA00006432"/>
    </source>
</evidence>
<dbReference type="Pfam" id="PF13193">
    <property type="entry name" value="AMP-binding_C"/>
    <property type="match status" value="1"/>
</dbReference>
<organism evidence="5 6">
    <name type="scientific">Sulfobacillus benefaciens</name>
    <dbReference type="NCBI Taxonomy" id="453960"/>
    <lineage>
        <taxon>Bacteria</taxon>
        <taxon>Bacillati</taxon>
        <taxon>Bacillota</taxon>
        <taxon>Clostridia</taxon>
        <taxon>Eubacteriales</taxon>
        <taxon>Clostridiales Family XVII. Incertae Sedis</taxon>
        <taxon>Sulfobacillus</taxon>
    </lineage>
</organism>
<dbReference type="EMBL" id="PXYT01000090">
    <property type="protein sequence ID" value="PSR23710.1"/>
    <property type="molecule type" value="Genomic_DNA"/>
</dbReference>
<feature type="domain" description="AMP-binding enzyme C-terminal" evidence="4">
    <location>
        <begin position="297"/>
        <end position="372"/>
    </location>
</feature>
<protein>
    <submittedName>
        <fullName evidence="5">O-succinylbenzoate--CoA ligase</fullName>
    </submittedName>
</protein>
<gene>
    <name evidence="5" type="ORF">C7B43_19885</name>
</gene>
<comment type="similarity">
    <text evidence="1">Belongs to the ATP-dependent AMP-binding enzyme family.</text>
</comment>
<dbReference type="FunFam" id="3.30.300.30:FF:000008">
    <property type="entry name" value="2,3-dihydroxybenzoate-AMP ligase"/>
    <property type="match status" value="1"/>
</dbReference>
<accession>A0A2T2WN98</accession>
<dbReference type="InterPro" id="IPR042099">
    <property type="entry name" value="ANL_N_sf"/>
</dbReference>
<evidence type="ECO:0000313" key="6">
    <source>
        <dbReference type="Proteomes" id="UP000242699"/>
    </source>
</evidence>
<dbReference type="Gene3D" id="3.30.300.30">
    <property type="match status" value="1"/>
</dbReference>
<evidence type="ECO:0000313" key="5">
    <source>
        <dbReference type="EMBL" id="PSR23710.1"/>
    </source>
</evidence>
<dbReference type="SUPFAM" id="SSF56801">
    <property type="entry name" value="Acetyl-CoA synthetase-like"/>
    <property type="match status" value="1"/>
</dbReference>
<evidence type="ECO:0000259" key="4">
    <source>
        <dbReference type="Pfam" id="PF13193"/>
    </source>
</evidence>
<name>A0A2T2WN98_9FIRM</name>
<dbReference type="InterPro" id="IPR045851">
    <property type="entry name" value="AMP-bd_C_sf"/>
</dbReference>
<evidence type="ECO:0000259" key="3">
    <source>
        <dbReference type="Pfam" id="PF00501"/>
    </source>
</evidence>
<dbReference type="Proteomes" id="UP000242699">
    <property type="component" value="Unassembled WGS sequence"/>
</dbReference>
<proteinExistence type="inferred from homology"/>
<dbReference type="PANTHER" id="PTHR43201">
    <property type="entry name" value="ACYL-COA SYNTHETASE"/>
    <property type="match status" value="1"/>
</dbReference>
<dbReference type="InterPro" id="IPR025110">
    <property type="entry name" value="AMP-bd_C"/>
</dbReference>
<dbReference type="InterPro" id="IPR000873">
    <property type="entry name" value="AMP-dep_synth/lig_dom"/>
</dbReference>
<reference evidence="5 6" key="1">
    <citation type="journal article" date="2014" name="BMC Genomics">
        <title>Comparison of environmental and isolate Sulfobacillus genomes reveals diverse carbon, sulfur, nitrogen, and hydrogen metabolisms.</title>
        <authorList>
            <person name="Justice N.B."/>
            <person name="Norman A."/>
            <person name="Brown C.T."/>
            <person name="Singh A."/>
            <person name="Thomas B.C."/>
            <person name="Banfield J.F."/>
        </authorList>
    </citation>
    <scope>NUCLEOTIDE SEQUENCE [LARGE SCALE GENOMIC DNA]</scope>
    <source>
        <strain evidence="5">AMDSBA1</strain>
    </source>
</reference>
<sequence>MKGPKIVLDKEATGWIPFVQCFDPDCAEWFSDVDDNDVAQILYTSGTKSRPKGVMLTHRNLIDQFASIIVAGEFRPEDVVLHALPLYHSAQLNAFFGAFLHLGATHVITQRPEPSRILDLIEQHQVTEFFAPPTVWIGILRSPSFNPERLRSLSKAVYGAAIMPVDILGELSRTLPWVRFWNMYGMTEVAPFATALEPREQLNRPRSVGKPGINVEMAVLRDDGTEAVPNELGEIAFRTSHALVGYYKAPDKTREAFQYGWYHTGDVGFIDEEGYLTVVDRKKDMIKTGGENVASREVEDVLYGHPAVQECAVVGVEDPYWIEAVTAIVVPRAGLTVGSEELLAYCRQHLAHFKVPKQIVFRQGLPKNPTGKILKRALKLELREET</sequence>
<dbReference type="Gene3D" id="3.40.50.12780">
    <property type="entry name" value="N-terminal domain of ligase-like"/>
    <property type="match status" value="1"/>
</dbReference>